<accession>A0A497EVL3</accession>
<dbReference type="InterPro" id="IPR024096">
    <property type="entry name" value="NO_sig/Golgi_transp_ligand-bd"/>
</dbReference>
<comment type="caution">
    <text evidence="3">The sequence shown here is derived from an EMBL/GenBank/DDBJ whole genome shotgun (WGS) entry which is preliminary data.</text>
</comment>
<dbReference type="Pfam" id="PF02830">
    <property type="entry name" value="V4R"/>
    <property type="match status" value="1"/>
</dbReference>
<dbReference type="SUPFAM" id="SSF111126">
    <property type="entry name" value="Ligand-binding domain in the NO signalling and Golgi transport"/>
    <property type="match status" value="1"/>
</dbReference>
<reference evidence="4 5" key="1">
    <citation type="submission" date="2018-06" db="EMBL/GenBank/DDBJ databases">
        <title>Extensive metabolic versatility and redundancy in microbially diverse, dynamic hydrothermal sediments.</title>
        <authorList>
            <person name="Dombrowski N."/>
            <person name="Teske A."/>
            <person name="Baker B.J."/>
        </authorList>
    </citation>
    <scope>NUCLEOTIDE SEQUENCE [LARGE SCALE GENOMIC DNA]</scope>
    <source>
        <strain evidence="3">B34_G17</strain>
        <strain evidence="2">B66_G16</strain>
    </source>
</reference>
<dbReference type="Proteomes" id="UP000272051">
    <property type="component" value="Unassembled WGS sequence"/>
</dbReference>
<protein>
    <recommendedName>
        <fullName evidence="1">4-vinyl reductase 4VR domain-containing protein</fullName>
    </recommendedName>
</protein>
<evidence type="ECO:0000313" key="2">
    <source>
        <dbReference type="EMBL" id="RLE50238.1"/>
    </source>
</evidence>
<gene>
    <name evidence="2" type="ORF">DRJ31_02120</name>
    <name evidence="3" type="ORF">DRJ33_05970</name>
</gene>
<dbReference type="Gene3D" id="3.30.1380.20">
    <property type="entry name" value="Trafficking protein particle complex subunit 3"/>
    <property type="match status" value="1"/>
</dbReference>
<evidence type="ECO:0000313" key="4">
    <source>
        <dbReference type="Proteomes" id="UP000272051"/>
    </source>
</evidence>
<sequence length="205" mass="22659">MLEVVPLDYNQISSVKDWRSIANYEVAIENREGVKLIGPRAFKSSGSSTARFYDIASARPILSSKLGKVDGLIVKAYRAVIHSIIHSPIGLSASLSLLYHSGMELGKSLYKEYSPSTLEDLCKLLEDLGWGIVDPMPNGNIRVYECIDCSGLPYLGYPICTFEAGLLSSMLSSMANSTIRAEELRCWATGYSFCDFRIESKKPKI</sequence>
<dbReference type="SMART" id="SM00989">
    <property type="entry name" value="V4R"/>
    <property type="match status" value="1"/>
</dbReference>
<organism evidence="3 4">
    <name type="scientific">Thermoproteota archaeon</name>
    <dbReference type="NCBI Taxonomy" id="2056631"/>
    <lineage>
        <taxon>Archaea</taxon>
        <taxon>Thermoproteota</taxon>
    </lineage>
</organism>
<name>A0A497EVL3_9CREN</name>
<dbReference type="PANTHER" id="PTHR35090:SF2">
    <property type="entry name" value="ARSR FAMILY TRANSCRIPTIONAL REGULATOR"/>
    <property type="match status" value="1"/>
</dbReference>
<dbReference type="EMBL" id="QMQV01000010">
    <property type="protein sequence ID" value="RLE50238.1"/>
    <property type="molecule type" value="Genomic_DNA"/>
</dbReference>
<evidence type="ECO:0000259" key="1">
    <source>
        <dbReference type="SMART" id="SM00989"/>
    </source>
</evidence>
<dbReference type="PANTHER" id="PTHR35090">
    <property type="entry name" value="DNA-DIRECTED RNA POLYMERASE SUBUNIT I"/>
    <property type="match status" value="1"/>
</dbReference>
<dbReference type="AlphaFoldDB" id="A0A497EVL3"/>
<evidence type="ECO:0000313" key="3">
    <source>
        <dbReference type="EMBL" id="RLE51424.1"/>
    </source>
</evidence>
<feature type="domain" description="4-vinyl reductase 4VR" evidence="1">
    <location>
        <begin position="138"/>
        <end position="200"/>
    </location>
</feature>
<dbReference type="InterPro" id="IPR004096">
    <property type="entry name" value="V4R"/>
</dbReference>
<evidence type="ECO:0000313" key="5">
    <source>
        <dbReference type="Proteomes" id="UP000278475"/>
    </source>
</evidence>
<dbReference type="EMBL" id="QMQX01000110">
    <property type="protein sequence ID" value="RLE51424.1"/>
    <property type="molecule type" value="Genomic_DNA"/>
</dbReference>
<dbReference type="Proteomes" id="UP000278475">
    <property type="component" value="Unassembled WGS sequence"/>
</dbReference>
<proteinExistence type="predicted"/>